<dbReference type="OMA" id="HSMARIF"/>
<dbReference type="CDD" id="cd03788">
    <property type="entry name" value="GT20_TPS"/>
    <property type="match status" value="1"/>
</dbReference>
<organism evidence="4 5">
    <name type="scientific">Daphnia pulex</name>
    <name type="common">Water flea</name>
    <dbReference type="NCBI Taxonomy" id="6669"/>
    <lineage>
        <taxon>Eukaryota</taxon>
        <taxon>Metazoa</taxon>
        <taxon>Ecdysozoa</taxon>
        <taxon>Arthropoda</taxon>
        <taxon>Crustacea</taxon>
        <taxon>Branchiopoda</taxon>
        <taxon>Diplostraca</taxon>
        <taxon>Cladocera</taxon>
        <taxon>Anomopoda</taxon>
        <taxon>Daphniidae</taxon>
        <taxon>Daphnia</taxon>
    </lineage>
</organism>
<dbReference type="AlphaFoldDB" id="E9FX30"/>
<dbReference type="Pfam" id="PF00982">
    <property type="entry name" value="Glyco_transf_20"/>
    <property type="match status" value="1"/>
</dbReference>
<dbReference type="InterPro" id="IPR036412">
    <property type="entry name" value="HAD-like_sf"/>
</dbReference>
<dbReference type="InterPro" id="IPR023214">
    <property type="entry name" value="HAD_sf"/>
</dbReference>
<sequence>MELNFPQELKSGIEWNPSRERLIVVSNRLPFVLKRDESTGKLIRKSSAGGLVTAVAPVVVDCGGRWVGWSGDCSLSVDDEIPEASEEDTTPTAGLLKHQVVPVYLNQQQFNSYYNGCCNGTLWPLFHSMSDRAVYSSEYWQDYIQVNQLFAEKTLEAMELSKKEGPDIVPLIWIHDYHLTLMPSILRQALSEKNSNALLGFFLHIPFPPWDIFRLLPWDDEILLGLLGCDMIGFHIEDYCINFMDCCHRRLGCRIDRKNLLVEYGNRLVKIAALPIGIPFDRFQRMAEEAPRLVKEKRQKIILGVDRLDYTKGLVHRLKAFERFLEKHPEHIEKVIFIQIAVPSRTDVKEYQELKEEMDQVIGRINGRFSTANWSPIRYIYGCVSQAELAAYYRDAFIAMVTPLRDGMNLVAKEFVACQIEEPGVLILSPFAGAGETMQEALLINPYKIDDVAELICSALEMPRDEREVRMKNLRRREKVNNVDAWAQAFLKTIRSTTSMDPESDSKKGSCLMSSAMDDYDEYLSKYVGNAEKLALLLDYDGTLAPLAPHPDLAILPNETRKILQRLSNCPDVYVSIISNRSVDNVKKMVGIENITYAGKNGLEILHPDGTKFVYPLPVEYEDKVRCLLRKLQEEVCHDGAWVEHKGLLLTYHYSETVMHLRTGLIKRARELIESAGLVCTTAYCALEAKPPSQWNKGQAALYILRTAFGVDWEERIRIVYAGDDFTDEAAIKALKGLAATFRVTSTLAVKTAADRRLANNDSVLRMLKWIESHMTKRKPRLSSRSSSSVLEAMDEVHQAPSSPSSA</sequence>
<dbReference type="PANTHER" id="PTHR10788">
    <property type="entry name" value="TREHALOSE-6-PHOSPHATE SYNTHASE"/>
    <property type="match status" value="1"/>
</dbReference>
<dbReference type="SUPFAM" id="SSF56784">
    <property type="entry name" value="HAD-like"/>
    <property type="match status" value="1"/>
</dbReference>
<evidence type="ECO:0000256" key="3">
    <source>
        <dbReference type="SAM" id="MobiDB-lite"/>
    </source>
</evidence>
<proteinExistence type="inferred from homology"/>
<dbReference type="KEGG" id="dpx:DAPPUDRAFT_311504"/>
<dbReference type="NCBIfam" id="NF011071">
    <property type="entry name" value="PRK14501.1"/>
    <property type="match status" value="1"/>
</dbReference>
<dbReference type="NCBIfam" id="TIGR00685">
    <property type="entry name" value="T6PP"/>
    <property type="match status" value="1"/>
</dbReference>
<dbReference type="Proteomes" id="UP000000305">
    <property type="component" value="Unassembled WGS sequence"/>
</dbReference>
<dbReference type="InterPro" id="IPR006379">
    <property type="entry name" value="HAD-SF_hydro_IIB"/>
</dbReference>
<protein>
    <submittedName>
        <fullName evidence="4">Uncharacterized protein</fullName>
    </submittedName>
</protein>
<dbReference type="STRING" id="6669.E9FX30"/>
<dbReference type="FunFam" id="3.40.50.2000:FF:000150">
    <property type="entry name" value="Trehalose-6-phosphate synthase"/>
    <property type="match status" value="1"/>
</dbReference>
<feature type="region of interest" description="Disordered" evidence="3">
    <location>
        <begin position="779"/>
        <end position="807"/>
    </location>
</feature>
<dbReference type="FunCoup" id="E9FX30">
    <property type="interactions" value="43"/>
</dbReference>
<keyword evidence="5" id="KW-1185">Reference proteome</keyword>
<dbReference type="FunFam" id="3.40.50.2000:FF:000113">
    <property type="entry name" value="Alpha,alpha-trehalose-phosphate synthase"/>
    <property type="match status" value="1"/>
</dbReference>
<evidence type="ECO:0000256" key="1">
    <source>
        <dbReference type="ARBA" id="ARBA00005409"/>
    </source>
</evidence>
<dbReference type="SUPFAM" id="SSF53756">
    <property type="entry name" value="UDP-Glycosyltransferase/glycogen phosphorylase"/>
    <property type="match status" value="1"/>
</dbReference>
<dbReference type="InterPro" id="IPR001830">
    <property type="entry name" value="Glyco_trans_20"/>
</dbReference>
<comment type="similarity">
    <text evidence="1">In the N-terminal section; belongs to the glycosyltransferase 20 family.</text>
</comment>
<dbReference type="GO" id="GO:0003825">
    <property type="term" value="F:alpha,alpha-trehalose-phosphate synthase (UDP-forming) activity"/>
    <property type="evidence" value="ECO:0000318"/>
    <property type="project" value="GO_Central"/>
</dbReference>
<dbReference type="GO" id="GO:0005992">
    <property type="term" value="P:trehalose biosynthetic process"/>
    <property type="evidence" value="ECO:0000318"/>
    <property type="project" value="GO_Central"/>
</dbReference>
<dbReference type="FunFam" id="3.40.50.1000:FF:000324">
    <property type="entry name" value="Putative Alpha,alpha-trehalose-phosphate synthase"/>
    <property type="match status" value="1"/>
</dbReference>
<dbReference type="eggNOG" id="KOG1050">
    <property type="taxonomic scope" value="Eukaryota"/>
</dbReference>
<evidence type="ECO:0000256" key="2">
    <source>
        <dbReference type="ARBA" id="ARBA00006330"/>
    </source>
</evidence>
<dbReference type="Pfam" id="PF02358">
    <property type="entry name" value="Trehalose_PPase"/>
    <property type="match status" value="1"/>
</dbReference>
<accession>E9FX30</accession>
<dbReference type="InterPro" id="IPR003337">
    <property type="entry name" value="Trehalose_PPase"/>
</dbReference>
<dbReference type="PhylomeDB" id="E9FX30"/>
<dbReference type="OrthoDB" id="755951at2759"/>
<evidence type="ECO:0000313" key="5">
    <source>
        <dbReference type="Proteomes" id="UP000000305"/>
    </source>
</evidence>
<comment type="similarity">
    <text evidence="2">In the C-terminal section; belongs to the trehalose phosphatase family.</text>
</comment>
<dbReference type="Gene3D" id="3.40.50.1000">
    <property type="entry name" value="HAD superfamily/HAD-like"/>
    <property type="match status" value="2"/>
</dbReference>
<gene>
    <name evidence="4" type="ORF">DAPPUDRAFT_311504</name>
</gene>
<reference evidence="4 5" key="1">
    <citation type="journal article" date="2011" name="Science">
        <title>The ecoresponsive genome of Daphnia pulex.</title>
        <authorList>
            <person name="Colbourne J.K."/>
            <person name="Pfrender M.E."/>
            <person name="Gilbert D."/>
            <person name="Thomas W.K."/>
            <person name="Tucker A."/>
            <person name="Oakley T.H."/>
            <person name="Tokishita S."/>
            <person name="Aerts A."/>
            <person name="Arnold G.J."/>
            <person name="Basu M.K."/>
            <person name="Bauer D.J."/>
            <person name="Caceres C.E."/>
            <person name="Carmel L."/>
            <person name="Casola C."/>
            <person name="Choi J.H."/>
            <person name="Detter J.C."/>
            <person name="Dong Q."/>
            <person name="Dusheyko S."/>
            <person name="Eads B.D."/>
            <person name="Frohlich T."/>
            <person name="Geiler-Samerotte K.A."/>
            <person name="Gerlach D."/>
            <person name="Hatcher P."/>
            <person name="Jogdeo S."/>
            <person name="Krijgsveld J."/>
            <person name="Kriventseva E.V."/>
            <person name="Kultz D."/>
            <person name="Laforsch C."/>
            <person name="Lindquist E."/>
            <person name="Lopez J."/>
            <person name="Manak J.R."/>
            <person name="Muller J."/>
            <person name="Pangilinan J."/>
            <person name="Patwardhan R.P."/>
            <person name="Pitluck S."/>
            <person name="Pritham E.J."/>
            <person name="Rechtsteiner A."/>
            <person name="Rho M."/>
            <person name="Rogozin I.B."/>
            <person name="Sakarya O."/>
            <person name="Salamov A."/>
            <person name="Schaack S."/>
            <person name="Shapiro H."/>
            <person name="Shiga Y."/>
            <person name="Skalitzky C."/>
            <person name="Smith Z."/>
            <person name="Souvorov A."/>
            <person name="Sung W."/>
            <person name="Tang Z."/>
            <person name="Tsuchiya D."/>
            <person name="Tu H."/>
            <person name="Vos H."/>
            <person name="Wang M."/>
            <person name="Wolf Y.I."/>
            <person name="Yamagata H."/>
            <person name="Yamada T."/>
            <person name="Ye Y."/>
            <person name="Shaw J.R."/>
            <person name="Andrews J."/>
            <person name="Crease T.J."/>
            <person name="Tang H."/>
            <person name="Lucas S.M."/>
            <person name="Robertson H.M."/>
            <person name="Bork P."/>
            <person name="Koonin E.V."/>
            <person name="Zdobnov E.M."/>
            <person name="Grigoriev I.V."/>
            <person name="Lynch M."/>
            <person name="Boore J.L."/>
        </authorList>
    </citation>
    <scope>NUCLEOTIDE SEQUENCE [LARGE SCALE GENOMIC DNA]</scope>
</reference>
<name>E9FX30_DAPPU</name>
<dbReference type="InParanoid" id="E9FX30"/>
<dbReference type="GO" id="GO:0004805">
    <property type="term" value="F:trehalose-phosphatase activity"/>
    <property type="evidence" value="ECO:0000318"/>
    <property type="project" value="GO_Central"/>
</dbReference>
<dbReference type="EMBL" id="GL732526">
    <property type="protein sequence ID" value="EFX88332.1"/>
    <property type="molecule type" value="Genomic_DNA"/>
</dbReference>
<dbReference type="CDD" id="cd01627">
    <property type="entry name" value="HAD_TPP"/>
    <property type="match status" value="1"/>
</dbReference>
<dbReference type="NCBIfam" id="TIGR01484">
    <property type="entry name" value="HAD-SF-IIB"/>
    <property type="match status" value="1"/>
</dbReference>
<dbReference type="HOGENOM" id="CLU_002351_3_3_1"/>
<dbReference type="FunFam" id="3.40.50.1000:FF:000368">
    <property type="entry name" value="Putative Alpha,alpha-trehalose-phosphate synthase"/>
    <property type="match status" value="1"/>
</dbReference>
<dbReference type="PANTHER" id="PTHR10788:SF106">
    <property type="entry name" value="BCDNA.GH08860"/>
    <property type="match status" value="1"/>
</dbReference>
<evidence type="ECO:0000313" key="4">
    <source>
        <dbReference type="EMBL" id="EFX88332.1"/>
    </source>
</evidence>
<dbReference type="Gene3D" id="3.40.50.2000">
    <property type="entry name" value="Glycogen Phosphorylase B"/>
    <property type="match status" value="2"/>
</dbReference>